<feature type="compositionally biased region" description="Low complexity" evidence="1">
    <location>
        <begin position="79"/>
        <end position="88"/>
    </location>
</feature>
<dbReference type="AlphaFoldDB" id="A0A919KWE0"/>
<comment type="caution">
    <text evidence="2">The sequence shown here is derived from an EMBL/GenBank/DDBJ whole genome shotgun (WGS) entry which is preliminary data.</text>
</comment>
<dbReference type="Proteomes" id="UP000603708">
    <property type="component" value="Unassembled WGS sequence"/>
</dbReference>
<gene>
    <name evidence="2" type="ORF">GCM10018793_20390</name>
</gene>
<sequence length="139" mass="15132">MADSGLRIAAPSRFAEPPRRPLGDARCSRAVHDGLHAVRRPVPTGALAQVHPYGRARPCRRRTRPARLPQSLRGGSGRSSGCESGHSGPTHPPLPGVAHCVPYQKQRTPGSVKVRTGGYSPRPGRIQWPVDQVEFLDRR</sequence>
<dbReference type="EMBL" id="BNCD01000004">
    <property type="protein sequence ID" value="GHH75850.1"/>
    <property type="molecule type" value="Genomic_DNA"/>
</dbReference>
<reference evidence="2" key="2">
    <citation type="submission" date="2020-09" db="EMBL/GenBank/DDBJ databases">
        <authorList>
            <person name="Sun Q."/>
            <person name="Ohkuma M."/>
        </authorList>
    </citation>
    <scope>NUCLEOTIDE SEQUENCE</scope>
    <source>
        <strain evidence="2">JCM 5069</strain>
    </source>
</reference>
<reference evidence="2" key="1">
    <citation type="journal article" date="2014" name="Int. J. Syst. Evol. Microbiol.">
        <title>Complete genome sequence of Corynebacterium casei LMG S-19264T (=DSM 44701T), isolated from a smear-ripened cheese.</title>
        <authorList>
            <consortium name="US DOE Joint Genome Institute (JGI-PGF)"/>
            <person name="Walter F."/>
            <person name="Albersmeier A."/>
            <person name="Kalinowski J."/>
            <person name="Ruckert C."/>
        </authorList>
    </citation>
    <scope>NUCLEOTIDE SEQUENCE</scope>
    <source>
        <strain evidence="2">JCM 5069</strain>
    </source>
</reference>
<proteinExistence type="predicted"/>
<evidence type="ECO:0000256" key="1">
    <source>
        <dbReference type="SAM" id="MobiDB-lite"/>
    </source>
</evidence>
<organism evidence="2 3">
    <name type="scientific">Streptomyces sulfonofaciens</name>
    <dbReference type="NCBI Taxonomy" id="68272"/>
    <lineage>
        <taxon>Bacteria</taxon>
        <taxon>Bacillati</taxon>
        <taxon>Actinomycetota</taxon>
        <taxon>Actinomycetes</taxon>
        <taxon>Kitasatosporales</taxon>
        <taxon>Streptomycetaceae</taxon>
        <taxon>Streptomyces</taxon>
    </lineage>
</organism>
<accession>A0A919KWE0</accession>
<evidence type="ECO:0000313" key="3">
    <source>
        <dbReference type="Proteomes" id="UP000603708"/>
    </source>
</evidence>
<keyword evidence="3" id="KW-1185">Reference proteome</keyword>
<protein>
    <submittedName>
        <fullName evidence="2">Uncharacterized protein</fullName>
    </submittedName>
</protein>
<evidence type="ECO:0000313" key="2">
    <source>
        <dbReference type="EMBL" id="GHH75850.1"/>
    </source>
</evidence>
<feature type="region of interest" description="Disordered" evidence="1">
    <location>
        <begin position="1"/>
        <end position="126"/>
    </location>
</feature>
<feature type="compositionally biased region" description="Basic and acidic residues" evidence="1">
    <location>
        <begin position="16"/>
        <end position="36"/>
    </location>
</feature>
<name>A0A919KWE0_9ACTN</name>